<protein>
    <recommendedName>
        <fullName evidence="2">non-specific serine/threonine protein kinase</fullName>
        <ecNumber evidence="2">2.7.11.1</ecNumber>
    </recommendedName>
</protein>
<evidence type="ECO:0000313" key="15">
    <source>
        <dbReference type="Proteomes" id="UP000315496"/>
    </source>
</evidence>
<dbReference type="InterPro" id="IPR017441">
    <property type="entry name" value="Protein_kinase_ATP_BS"/>
</dbReference>
<feature type="transmembrane region" description="Helical" evidence="12">
    <location>
        <begin position="1521"/>
        <end position="1541"/>
    </location>
</feature>
<feature type="compositionally biased region" description="Polar residues" evidence="11">
    <location>
        <begin position="1078"/>
        <end position="1087"/>
    </location>
</feature>
<feature type="compositionally biased region" description="Acidic residues" evidence="11">
    <location>
        <begin position="1056"/>
        <end position="1070"/>
    </location>
</feature>
<evidence type="ECO:0000256" key="5">
    <source>
        <dbReference type="ARBA" id="ARBA00022741"/>
    </source>
</evidence>
<dbReference type="PROSITE" id="PS50011">
    <property type="entry name" value="PROTEIN_KINASE_DOM"/>
    <property type="match status" value="1"/>
</dbReference>
<feature type="transmembrane region" description="Helical" evidence="12">
    <location>
        <begin position="1414"/>
        <end position="1438"/>
    </location>
</feature>
<feature type="compositionally biased region" description="Polar residues" evidence="11">
    <location>
        <begin position="419"/>
        <end position="442"/>
    </location>
</feature>
<keyword evidence="12" id="KW-0812">Transmembrane</keyword>
<dbReference type="GO" id="GO:0005524">
    <property type="term" value="F:ATP binding"/>
    <property type="evidence" value="ECO:0007669"/>
    <property type="project" value="UniProtKB-UniRule"/>
</dbReference>
<dbReference type="Proteomes" id="UP000315496">
    <property type="component" value="Chromosome 5"/>
</dbReference>
<feature type="transmembrane region" description="Helical" evidence="12">
    <location>
        <begin position="1444"/>
        <end position="1461"/>
    </location>
</feature>
<dbReference type="OrthoDB" id="3205605at2759"/>
<feature type="compositionally biased region" description="Low complexity" evidence="11">
    <location>
        <begin position="409"/>
        <end position="418"/>
    </location>
</feature>
<feature type="region of interest" description="Disordered" evidence="11">
    <location>
        <begin position="716"/>
        <end position="739"/>
    </location>
</feature>
<feature type="domain" description="Protein kinase" evidence="13">
    <location>
        <begin position="65"/>
        <end position="391"/>
    </location>
</feature>
<dbReference type="GO" id="GO:0004674">
    <property type="term" value="F:protein serine/threonine kinase activity"/>
    <property type="evidence" value="ECO:0007669"/>
    <property type="project" value="UniProtKB-KW"/>
</dbReference>
<dbReference type="Pfam" id="PF00069">
    <property type="entry name" value="Pkinase"/>
    <property type="match status" value="1"/>
</dbReference>
<comment type="caution">
    <text evidence="14">The sequence shown here is derived from an EMBL/GenBank/DDBJ whole genome shotgun (WGS) entry which is preliminary data.</text>
</comment>
<evidence type="ECO:0000256" key="3">
    <source>
        <dbReference type="ARBA" id="ARBA00022527"/>
    </source>
</evidence>
<keyword evidence="4" id="KW-0808">Transferase</keyword>
<comment type="catalytic activity">
    <reaction evidence="8">
        <text>L-threonyl-[protein] + ATP = O-phospho-L-threonyl-[protein] + ADP + H(+)</text>
        <dbReference type="Rhea" id="RHEA:46608"/>
        <dbReference type="Rhea" id="RHEA-COMP:11060"/>
        <dbReference type="Rhea" id="RHEA-COMP:11605"/>
        <dbReference type="ChEBI" id="CHEBI:15378"/>
        <dbReference type="ChEBI" id="CHEBI:30013"/>
        <dbReference type="ChEBI" id="CHEBI:30616"/>
        <dbReference type="ChEBI" id="CHEBI:61977"/>
        <dbReference type="ChEBI" id="CHEBI:456216"/>
        <dbReference type="EC" id="2.7.11.1"/>
    </reaction>
</comment>
<keyword evidence="3" id="KW-0723">Serine/threonine-protein kinase</keyword>
<evidence type="ECO:0000259" key="13">
    <source>
        <dbReference type="PROSITE" id="PS50011"/>
    </source>
</evidence>
<dbReference type="InterPro" id="IPR011009">
    <property type="entry name" value="Kinase-like_dom_sf"/>
</dbReference>
<accession>A0A4Z1SM01</accession>
<evidence type="ECO:0000256" key="2">
    <source>
        <dbReference type="ARBA" id="ARBA00012513"/>
    </source>
</evidence>
<feature type="region of interest" description="Disordered" evidence="11">
    <location>
        <begin position="389"/>
        <end position="456"/>
    </location>
</feature>
<proteinExistence type="inferred from homology"/>
<evidence type="ECO:0000256" key="9">
    <source>
        <dbReference type="ARBA" id="ARBA00048679"/>
    </source>
</evidence>
<feature type="compositionally biased region" description="Basic residues" evidence="11">
    <location>
        <begin position="1"/>
        <end position="12"/>
    </location>
</feature>
<keyword evidence="5 10" id="KW-0547">Nucleotide-binding</keyword>
<dbReference type="PROSITE" id="PS00107">
    <property type="entry name" value="PROTEIN_KINASE_ATP"/>
    <property type="match status" value="1"/>
</dbReference>
<keyword evidence="15" id="KW-1185">Reference proteome</keyword>
<dbReference type="InterPro" id="IPR050660">
    <property type="entry name" value="NEK_Ser/Thr_kinase"/>
</dbReference>
<evidence type="ECO:0000256" key="11">
    <source>
        <dbReference type="SAM" id="MobiDB-lite"/>
    </source>
</evidence>
<comment type="catalytic activity">
    <reaction evidence="9">
        <text>L-seryl-[protein] + ATP = O-phospho-L-seryl-[protein] + ADP + H(+)</text>
        <dbReference type="Rhea" id="RHEA:17989"/>
        <dbReference type="Rhea" id="RHEA-COMP:9863"/>
        <dbReference type="Rhea" id="RHEA-COMP:11604"/>
        <dbReference type="ChEBI" id="CHEBI:15378"/>
        <dbReference type="ChEBI" id="CHEBI:29999"/>
        <dbReference type="ChEBI" id="CHEBI:30616"/>
        <dbReference type="ChEBI" id="CHEBI:83421"/>
        <dbReference type="ChEBI" id="CHEBI:456216"/>
        <dbReference type="EC" id="2.7.11.1"/>
    </reaction>
</comment>
<dbReference type="Gene3D" id="1.10.510.10">
    <property type="entry name" value="Transferase(Phosphotransferase) domain 1"/>
    <property type="match status" value="2"/>
</dbReference>
<feature type="region of interest" description="Disordered" evidence="11">
    <location>
        <begin position="326"/>
        <end position="345"/>
    </location>
</feature>
<gene>
    <name evidence="14" type="ORF">GMRT_16389</name>
</gene>
<keyword evidence="7 10" id="KW-0067">ATP-binding</keyword>
<feature type="binding site" evidence="10">
    <location>
        <position position="95"/>
    </location>
    <ligand>
        <name>ATP</name>
        <dbReference type="ChEBI" id="CHEBI:30616"/>
    </ligand>
</feature>
<keyword evidence="6 14" id="KW-0418">Kinase</keyword>
<evidence type="ECO:0000256" key="4">
    <source>
        <dbReference type="ARBA" id="ARBA00022679"/>
    </source>
</evidence>
<dbReference type="Gene3D" id="3.30.200.20">
    <property type="entry name" value="Phosphorylase Kinase, domain 1"/>
    <property type="match status" value="1"/>
</dbReference>
<evidence type="ECO:0000256" key="12">
    <source>
        <dbReference type="SAM" id="Phobius"/>
    </source>
</evidence>
<evidence type="ECO:0000256" key="10">
    <source>
        <dbReference type="PROSITE-ProRule" id="PRU10141"/>
    </source>
</evidence>
<keyword evidence="12" id="KW-1133">Transmembrane helix</keyword>
<sequence length="1542" mass="165994">MAYRLPQRRRPRMPAPRPETPLGATGLQQSRQGRGGLQSSVIYVDESQCVEPARRLGRSLFLEGYEIVGTLGSGSSGVIYRVRCRRSGRIYAIKKTTITSSAASTSSLQEAQLLAEVGDCPTCLPCYRCWAESDATYMVTDAADANLDSLACHYHALREAFLWAVLADVSLALEHTHAHAIANCDVKPENILVSYYGPKRGEAAGAAATGASAAASLLDTRRPRSSRVLEGGVFVSRSASSSAASSASSSPASASSLLVSDLRATRRPSVVQADPPIGNLRASVPGFVSARRDDGAACARSLGVRLYSTSPFWAARTGGRLLGEDAGGNASGSGNGGNAGGNSGGRGICRWVRVEDEPATDEWTRLVSVDAAVAKATAAAKAAALTRSTFLSRPTSPRESGSRSRSRSRSCSCSRSHSVQLNPMTPRSYHNGSLSRDTNSPSALDGLEAPLQTPQSGRILQSWPAAPFRSMGISDGDVAVLLSQYGYYRYMKDVAPGNPSRPDAPLRLWPADVLAFTPDRDRDEALATPVMATGAFQLELATPHSARRWAVAATRSAYARAAAAAAGRKEPGDAELAGAGGVADAVDATDAAEFEERLCEACESCDVCDDGGPLLQHFAFTLADFGHAQRGPFKDSDTGDSRYICPHFFQTGVPSCAADVYSFGLSVLEVMTDTELPKQDPEFGFIRASKANILQMLDPQIFGRCLQQYVFGHAPHPFPREQREKEREEKEPPDEPSTPLLELASPLFSQIVYSRELWAAVLELIEPDPALRPTIKDWRQRWRPCLERVDRRPLYAQILRRRQARLSAPKGPFNSGAFNSGAFNGSRCNRLLVRRPRRMTTERRRKRPIGSLRDFIALAGVHLRRSRVVERLERLGLGTGSDPSSFSSPLQPCLFPPALWAHDRLSDSNPIYLSGDVDESGENGENGCTTPTANAFARGAPDDCLRLSASLDGASSAVRASCSPSASAFAFASNRPQTPLDASALSSAARDRSYAKEVSFQIRPDPVEGDEEAGREGGTEGTEGVKCGLGVLECGDEAVIVFPDSPEDFDAHAKDDDDGVGDNDTEEALGEEERARSGSFQSAQSVHSVSLMDGDARGGHYSDDNNTVINFHGSPHVASSSGDWERAAAPQRVLFREESAESIAPVGRRAASGPLLPSDHSCVEPGSAQVCSACHCEVPMPLDFVVDVGGHLRLSSSTGELQELPGLAGLADAVEAACSPSSIRPGPFALSGISASYRSQPTAWAILYSRVQSLVLTYTERLAISAMSTLSIQSGLYNSIQVPGEARSTLYEQTPTAFTRHIFQGLKSLSRELKSRRERREALSISSLEPVGTDGEHESGPGFEESPYGFRTDTHSVVARPHLKSGSMRHLTYEELQRLGYVTPIQSRCQHGSGWSVTDIAEGAHERRLRVGRYALTASGIFSLFSLGNGLLCGLLRLAGVSPSLLRLLSLFVAIVMARALRLLNLCEPFETCEVAYVYVERLNLYIHSLQFRLFLVHYFVPLATFLTTAAWLAGTTAKRLVVLVLLLECLIVASLSSRLLQ</sequence>
<evidence type="ECO:0000313" key="14">
    <source>
        <dbReference type="EMBL" id="TNJ26570.1"/>
    </source>
</evidence>
<evidence type="ECO:0000256" key="1">
    <source>
        <dbReference type="ARBA" id="ARBA00010886"/>
    </source>
</evidence>
<feature type="region of interest" description="Disordered" evidence="11">
    <location>
        <begin position="996"/>
        <end position="1025"/>
    </location>
</feature>
<name>A0A4Z1SM01_GIAMU</name>
<feature type="region of interest" description="Disordered" evidence="11">
    <location>
        <begin position="1046"/>
        <end position="1087"/>
    </location>
</feature>
<dbReference type="SMART" id="SM00220">
    <property type="entry name" value="S_TKc"/>
    <property type="match status" value="1"/>
</dbReference>
<dbReference type="SUPFAM" id="SSF56112">
    <property type="entry name" value="Protein kinase-like (PK-like)"/>
    <property type="match status" value="1"/>
</dbReference>
<evidence type="ECO:0000256" key="7">
    <source>
        <dbReference type="ARBA" id="ARBA00022840"/>
    </source>
</evidence>
<reference evidence="14 15" key="1">
    <citation type="submission" date="2019-05" db="EMBL/GenBank/DDBJ databases">
        <title>The compact genome of Giardia muris reveals important steps in the evolution of intestinal protozoan parasites.</title>
        <authorList>
            <person name="Xu F."/>
            <person name="Jimenez-Gonzalez A."/>
            <person name="Einarsson E."/>
            <person name="Astvaldsson A."/>
            <person name="Peirasmaki D."/>
            <person name="Eckmann L."/>
            <person name="Andersson J.O."/>
            <person name="Svard S.G."/>
            <person name="Jerlstrom-Hultqvist J."/>
        </authorList>
    </citation>
    <scope>NUCLEOTIDE SEQUENCE [LARGE SCALE GENOMIC DNA]</scope>
    <source>
        <strain evidence="14 15">Roberts-Thomson</strain>
    </source>
</reference>
<dbReference type="EC" id="2.7.11.1" evidence="2"/>
<dbReference type="PANTHER" id="PTHR43671">
    <property type="entry name" value="SERINE/THREONINE-PROTEIN KINASE NEK"/>
    <property type="match status" value="1"/>
</dbReference>
<feature type="transmembrane region" description="Helical" evidence="12">
    <location>
        <begin position="1492"/>
        <end position="1515"/>
    </location>
</feature>
<feature type="region of interest" description="Disordered" evidence="11">
    <location>
        <begin position="1"/>
        <end position="34"/>
    </location>
</feature>
<feature type="compositionally biased region" description="Basic and acidic residues" evidence="11">
    <location>
        <begin position="718"/>
        <end position="730"/>
    </location>
</feature>
<evidence type="ECO:0000256" key="6">
    <source>
        <dbReference type="ARBA" id="ARBA00022777"/>
    </source>
</evidence>
<keyword evidence="12" id="KW-0472">Membrane</keyword>
<dbReference type="PANTHER" id="PTHR43671:SF98">
    <property type="entry name" value="SERINE_THREONINE-PROTEIN KINASE NEK11"/>
    <property type="match status" value="1"/>
</dbReference>
<dbReference type="VEuPathDB" id="GiardiaDB:GMRT_16389"/>
<organism evidence="14 15">
    <name type="scientific">Giardia muris</name>
    <dbReference type="NCBI Taxonomy" id="5742"/>
    <lineage>
        <taxon>Eukaryota</taxon>
        <taxon>Metamonada</taxon>
        <taxon>Diplomonadida</taxon>
        <taxon>Hexamitidae</taxon>
        <taxon>Giardiinae</taxon>
        <taxon>Giardia</taxon>
    </lineage>
</organism>
<dbReference type="InterPro" id="IPR000719">
    <property type="entry name" value="Prot_kinase_dom"/>
</dbReference>
<dbReference type="EMBL" id="VDLU01000005">
    <property type="protein sequence ID" value="TNJ26570.1"/>
    <property type="molecule type" value="Genomic_DNA"/>
</dbReference>
<evidence type="ECO:0000256" key="8">
    <source>
        <dbReference type="ARBA" id="ARBA00047899"/>
    </source>
</evidence>
<comment type="similarity">
    <text evidence="1">Belongs to the protein kinase superfamily. NEK Ser/Thr protein kinase family. NIMA subfamily.</text>
</comment>